<dbReference type="RefSeq" id="YP_010780874.1">
    <property type="nucleotide sequence ID" value="NC_075038.1"/>
</dbReference>
<protein>
    <submittedName>
        <fullName evidence="1">Putative ORFan</fullName>
    </submittedName>
</protein>
<dbReference type="GeneID" id="80517565"/>
<reference evidence="1" key="2">
    <citation type="journal article" date="2018" name="Nat. Commun.">
        <title>Tailed giant Tupanvirus possesses the most complete translational apparatus of the known virosphere.</title>
        <authorList>
            <person name="Abrahao J."/>
            <person name="Silva L."/>
            <person name="Silva L.S."/>
            <person name="Khalil J.Y.B."/>
            <person name="Rodrigues R."/>
            <person name="Arantes T."/>
            <person name="Assis F."/>
            <person name="Boratto P."/>
            <person name="Andrade M."/>
            <person name="Kroon E.G."/>
            <person name="Ribeiro B."/>
            <person name="Bergier I."/>
            <person name="Seligmann H."/>
            <person name="Ghigo E."/>
            <person name="Colson P."/>
            <person name="Levasseur A."/>
            <person name="Kroemer G."/>
            <person name="Raoult D."/>
            <person name="La Scola B."/>
        </authorList>
    </citation>
    <scope>NUCLEOTIDE SEQUENCE [LARGE SCALE GENOMIC DNA]</scope>
    <source>
        <strain evidence="1">Deep ocean</strain>
    </source>
</reference>
<name>A0A6N1NR14_9VIRU</name>
<accession>A0A6N1NR14</accession>
<dbReference type="KEGG" id="vg:80517565"/>
<evidence type="ECO:0000313" key="1">
    <source>
        <dbReference type="EMBL" id="QKU34253.1"/>
    </source>
</evidence>
<organism evidence="1">
    <name type="scientific">Tupanvirus deep ocean</name>
    <dbReference type="NCBI Taxonomy" id="2126984"/>
    <lineage>
        <taxon>Viruses</taxon>
        <taxon>Varidnaviria</taxon>
        <taxon>Bamfordvirae</taxon>
        <taxon>Nucleocytoviricota</taxon>
        <taxon>Megaviricetes</taxon>
        <taxon>Imitervirales</taxon>
        <taxon>Mimiviridae</taxon>
        <taxon>Megamimivirinae</taxon>
        <taxon>Tupanvirus</taxon>
        <taxon>Tupanvirus altamarinense</taxon>
    </lineage>
</organism>
<reference evidence="1" key="1">
    <citation type="submission" date="2017-06" db="EMBL/GenBank/DDBJ databases">
        <authorList>
            <person name="Assis F.L."/>
            <person name="Abrahao J.S."/>
            <person name="Silva L."/>
            <person name="Khalil J.B."/>
            <person name="Rodrigues R."/>
            <person name="Silva L.S."/>
            <person name="Boratto P."/>
            <person name="Andrade M."/>
            <person name="Kroon E.G."/>
            <person name="Ribeiro B."/>
            <person name="Bergier I."/>
            <person name="Seligmann H."/>
            <person name="Ghigo E."/>
            <person name="Colson P."/>
            <person name="Levasseur A."/>
            <person name="Raoult D."/>
            <person name="Scola B.L."/>
        </authorList>
    </citation>
    <scope>NUCLEOTIDE SEQUENCE</scope>
    <source>
        <strain evidence="1">Deep ocean</strain>
    </source>
</reference>
<proteinExistence type="predicted"/>
<dbReference type="EMBL" id="MF405918">
    <property type="protein sequence ID" value="QKU34253.1"/>
    <property type="molecule type" value="Genomic_DNA"/>
</dbReference>
<sequence length="353" mass="40600">MNYLPIFSPVTGTIISVDKTTIKIQIEKTKYNIVSPFFGTIQLLNTKNILEISISNNYLQNDLDVTINGQVNTIIKKNNIEYNETIANNISGDICTINFNGSYLNVVDVNTFVNSGYAIGYLKTHDKMALETYPKQLIILSLPHFICEDDSNENHSCDTSAEKIANKLLPTLSNDHRYVYMYKGNINRNTMDLNRKMSYNTTFRKAIRNRIKMKIREIISTIQESPESKILYLIDCHSFPDKYFGNIRIDNPDVSILFANCSQLIYVDELIETLKDNKINGTKHIGSGNDIIEEMYKYNISLELEKYNIVIVPILIEINETITEEKLNAISYSVNIWINTINNYYAKKFTNKN</sequence>